<protein>
    <submittedName>
        <fullName evidence="1">Uncharacterized protein</fullName>
    </submittedName>
</protein>
<evidence type="ECO:0000313" key="1">
    <source>
        <dbReference type="EMBL" id="KIL70547.1"/>
    </source>
</evidence>
<proteinExistence type="predicted"/>
<keyword evidence="2" id="KW-1185">Reference proteome</keyword>
<gene>
    <name evidence="1" type="ORF">M378DRAFT_155477</name>
</gene>
<sequence>MVGQEAAQSLPSITAEGAVSVPNHFDTFEIFLHLSRTMIKGVPKRTGLLFSATFWQCSLSKS</sequence>
<name>A0A0C2X882_AMAMK</name>
<accession>A0A0C2X882</accession>
<evidence type="ECO:0000313" key="2">
    <source>
        <dbReference type="Proteomes" id="UP000054549"/>
    </source>
</evidence>
<dbReference type="InParanoid" id="A0A0C2X882"/>
<dbReference type="EMBL" id="KN818223">
    <property type="protein sequence ID" value="KIL70547.1"/>
    <property type="molecule type" value="Genomic_DNA"/>
</dbReference>
<dbReference type="Proteomes" id="UP000054549">
    <property type="component" value="Unassembled WGS sequence"/>
</dbReference>
<reference evidence="1 2" key="1">
    <citation type="submission" date="2014-04" db="EMBL/GenBank/DDBJ databases">
        <title>Evolutionary Origins and Diversification of the Mycorrhizal Mutualists.</title>
        <authorList>
            <consortium name="DOE Joint Genome Institute"/>
            <consortium name="Mycorrhizal Genomics Consortium"/>
            <person name="Kohler A."/>
            <person name="Kuo A."/>
            <person name="Nagy L.G."/>
            <person name="Floudas D."/>
            <person name="Copeland A."/>
            <person name="Barry K.W."/>
            <person name="Cichocki N."/>
            <person name="Veneault-Fourrey C."/>
            <person name="LaButti K."/>
            <person name="Lindquist E.A."/>
            <person name="Lipzen A."/>
            <person name="Lundell T."/>
            <person name="Morin E."/>
            <person name="Murat C."/>
            <person name="Riley R."/>
            <person name="Ohm R."/>
            <person name="Sun H."/>
            <person name="Tunlid A."/>
            <person name="Henrissat B."/>
            <person name="Grigoriev I.V."/>
            <person name="Hibbett D.S."/>
            <person name="Martin F."/>
        </authorList>
    </citation>
    <scope>NUCLEOTIDE SEQUENCE [LARGE SCALE GENOMIC DNA]</scope>
    <source>
        <strain evidence="1 2">Koide BX008</strain>
    </source>
</reference>
<dbReference type="AlphaFoldDB" id="A0A0C2X882"/>
<dbReference type="HOGENOM" id="CLU_2903707_0_0_1"/>
<organism evidence="1 2">
    <name type="scientific">Amanita muscaria (strain Koide BX008)</name>
    <dbReference type="NCBI Taxonomy" id="946122"/>
    <lineage>
        <taxon>Eukaryota</taxon>
        <taxon>Fungi</taxon>
        <taxon>Dikarya</taxon>
        <taxon>Basidiomycota</taxon>
        <taxon>Agaricomycotina</taxon>
        <taxon>Agaricomycetes</taxon>
        <taxon>Agaricomycetidae</taxon>
        <taxon>Agaricales</taxon>
        <taxon>Pluteineae</taxon>
        <taxon>Amanitaceae</taxon>
        <taxon>Amanita</taxon>
    </lineage>
</organism>